<evidence type="ECO:0000313" key="2">
    <source>
        <dbReference type="EMBL" id="KAF1922187.1"/>
    </source>
</evidence>
<organism evidence="2 3">
    <name type="scientific">Didymella exigua CBS 183.55</name>
    <dbReference type="NCBI Taxonomy" id="1150837"/>
    <lineage>
        <taxon>Eukaryota</taxon>
        <taxon>Fungi</taxon>
        <taxon>Dikarya</taxon>
        <taxon>Ascomycota</taxon>
        <taxon>Pezizomycotina</taxon>
        <taxon>Dothideomycetes</taxon>
        <taxon>Pleosporomycetidae</taxon>
        <taxon>Pleosporales</taxon>
        <taxon>Pleosporineae</taxon>
        <taxon>Didymellaceae</taxon>
        <taxon>Didymella</taxon>
    </lineage>
</organism>
<dbReference type="GeneID" id="54352272"/>
<reference evidence="2" key="1">
    <citation type="journal article" date="2020" name="Stud. Mycol.">
        <title>101 Dothideomycetes genomes: a test case for predicting lifestyles and emergence of pathogens.</title>
        <authorList>
            <person name="Haridas S."/>
            <person name="Albert R."/>
            <person name="Binder M."/>
            <person name="Bloem J."/>
            <person name="Labutti K."/>
            <person name="Salamov A."/>
            <person name="Andreopoulos B."/>
            <person name="Baker S."/>
            <person name="Barry K."/>
            <person name="Bills G."/>
            <person name="Bluhm B."/>
            <person name="Cannon C."/>
            <person name="Castanera R."/>
            <person name="Culley D."/>
            <person name="Daum C."/>
            <person name="Ezra D."/>
            <person name="Gonzalez J."/>
            <person name="Henrissat B."/>
            <person name="Kuo A."/>
            <person name="Liang C."/>
            <person name="Lipzen A."/>
            <person name="Lutzoni F."/>
            <person name="Magnuson J."/>
            <person name="Mondo S."/>
            <person name="Nolan M."/>
            <person name="Ohm R."/>
            <person name="Pangilinan J."/>
            <person name="Park H.-J."/>
            <person name="Ramirez L."/>
            <person name="Alfaro M."/>
            <person name="Sun H."/>
            <person name="Tritt A."/>
            <person name="Yoshinaga Y."/>
            <person name="Zwiers L.-H."/>
            <person name="Turgeon B."/>
            <person name="Goodwin S."/>
            <person name="Spatafora J."/>
            <person name="Crous P."/>
            <person name="Grigoriev I."/>
        </authorList>
    </citation>
    <scope>NUCLEOTIDE SEQUENCE</scope>
    <source>
        <strain evidence="2">CBS 183.55</strain>
    </source>
</reference>
<evidence type="ECO:0000259" key="1">
    <source>
        <dbReference type="Pfam" id="PF04970"/>
    </source>
</evidence>
<sequence>MGSSSSRTADGVVRYSHQQHQNMIRENGYPVYILYIDLRTSVGGGFQPQMTRVLRKLATEWGTAGTAMQHWAIMVDGFVYELARKPDKDKTIDAGMERNSNFRMPTAIPYRDWETERQVKKVTWRKYYYTRKTKPQITRIAQDVAREMQRYNALEYNCQHFVTKLYDRLGCGYDTTAGWAPTSSEILPRQMPIVAEMAGNVTDNILSIALSSVITLLTLVQI</sequence>
<dbReference type="EMBL" id="ML979056">
    <property type="protein sequence ID" value="KAF1922187.1"/>
    <property type="molecule type" value="Genomic_DNA"/>
</dbReference>
<dbReference type="Gene3D" id="3.90.1720.10">
    <property type="entry name" value="endopeptidase domain like (from Nostoc punctiforme)"/>
    <property type="match status" value="1"/>
</dbReference>
<protein>
    <recommendedName>
        <fullName evidence="1">LRAT domain-containing protein</fullName>
    </recommendedName>
</protein>
<keyword evidence="3" id="KW-1185">Reference proteome</keyword>
<proteinExistence type="predicted"/>
<dbReference type="Pfam" id="PF04970">
    <property type="entry name" value="LRAT"/>
    <property type="match status" value="1"/>
</dbReference>
<gene>
    <name evidence="2" type="ORF">M421DRAFT_427194</name>
</gene>
<dbReference type="RefSeq" id="XP_033442441.1">
    <property type="nucleotide sequence ID" value="XM_033594604.1"/>
</dbReference>
<dbReference type="InterPro" id="IPR007053">
    <property type="entry name" value="LRAT_dom"/>
</dbReference>
<name>A0A6A5R8M8_9PLEO</name>
<accession>A0A6A5R8M8</accession>
<dbReference type="AlphaFoldDB" id="A0A6A5R8M8"/>
<dbReference type="OrthoDB" id="10425768at2759"/>
<feature type="domain" description="LRAT" evidence="1">
    <location>
        <begin position="65"/>
        <end position="165"/>
    </location>
</feature>
<evidence type="ECO:0000313" key="3">
    <source>
        <dbReference type="Proteomes" id="UP000800082"/>
    </source>
</evidence>
<dbReference type="Proteomes" id="UP000800082">
    <property type="component" value="Unassembled WGS sequence"/>
</dbReference>